<dbReference type="InterPro" id="IPR001478">
    <property type="entry name" value="PDZ"/>
</dbReference>
<dbReference type="PROSITE" id="PS50057">
    <property type="entry name" value="FERM_3"/>
    <property type="match status" value="1"/>
</dbReference>
<dbReference type="CDD" id="cd23071">
    <property type="entry name" value="PDZ1_FRMPD2-like"/>
    <property type="match status" value="1"/>
</dbReference>
<dbReference type="InterPro" id="IPR036034">
    <property type="entry name" value="PDZ_sf"/>
</dbReference>
<evidence type="ECO:0000313" key="4">
    <source>
        <dbReference type="Proteomes" id="UP000694553"/>
    </source>
</evidence>
<dbReference type="CDD" id="cd06792">
    <property type="entry name" value="PDZ2-PTPN13_FRMPD2-like"/>
    <property type="match status" value="1"/>
</dbReference>
<dbReference type="InterPro" id="IPR011993">
    <property type="entry name" value="PH-like_dom_sf"/>
</dbReference>
<proteinExistence type="predicted"/>
<dbReference type="CDD" id="cd06695">
    <property type="entry name" value="PDZ3_PTPN13_FRMPD2-like"/>
    <property type="match status" value="1"/>
</dbReference>
<keyword evidence="4" id="KW-1185">Reference proteome</keyword>
<dbReference type="Pfam" id="PF00373">
    <property type="entry name" value="FERM_M"/>
    <property type="match status" value="1"/>
</dbReference>
<evidence type="ECO:0000313" key="3">
    <source>
        <dbReference type="Ensembl" id="ENSCMUP00000014822.2"/>
    </source>
</evidence>
<dbReference type="FunFam" id="2.30.42.10:FF:000105">
    <property type="entry name" value="Tyrosine-protein phosphatase non-receptor type 13"/>
    <property type="match status" value="1"/>
</dbReference>
<feature type="compositionally biased region" description="Polar residues" evidence="2">
    <location>
        <begin position="999"/>
        <end position="1020"/>
    </location>
</feature>
<sequence length="1130" mass="125356">MNSSCVTLAEVLWAKGSPLEEEEIWALLYLSTMQLLDDLHKDPAICVICPWSVLLSAEGNLSFQNNASQIEAAPFSPPELLYRPSKNQRFGLTKMLVYSLGMTLYWSADYQVPPNQSLQLGDQLHTVLLTLCEDLPHKRLSPESILEACEAHQKESASLPAKFYIKKMVQFAVGSVSKFSGPEFIILSSEPPVTLQLPGSIVTKKGKSYLSQRDLNVILLNGQCLEVQCDIKTKARDVFNTVVAYANLVEHFYFGLAYLKGKEFFFLDEETKLYKVAPDGWNDQPKKKMSIINFTLFLRIKFFVNHFNVIQHGLTRHQFYLQLRKDILEERLYCSDETALKLGALALQAELGNYAPEMHGKSYFRVEDYVPASRIEKMTLAYVQRELAKLHRMNRSLFEDEAELEFLKVTQQLPEYGVLFYRVSQEKKGTEGDIILGICAKGIIVYENKNHTRIASLRFQWRETERISAHRKKFMIESSFSGKKHTFITDTAKTCKYLLDLCSAQHKFNAQMNSRQLRQTSSDKSNSAYAAQHEHLALIQRLSRSENVLYGANLENLSAGMMSKSCDNLSVETNNRTRDKSNLATQKEVLLSGLEREIICVSLKRDPKNGFGFVIIGGENIGKLDLGIFIASVIPGGPADRAGNIKPGGRLISVNNISLEGVSFNTAVKIIQNSPDEVELIISQPKGIKANVSAAGSNPLHLLEILSSFIFNFLFTPFFLNWDAVISLKFLFLRQAPDSSHLPSPSEINSKEIYTVDLVKEDGTFGISVTGGINTSVRHGGIYVKSIIPGGPADKDGQIKIGDRLLEVDGISLCGITHKQAVEHLKKSGQIANLVLERGNYQLAEPCLTANDKKEDQCAVVSVATSLTDGTKACCFLTDDNTFEVKLTKNSGGLGFSVLQMEGDACEHLGGAIVRIKRLFPGQPAEENGEIEVGDVILAVNGKPLHGLLYQDVLHLLRGAPREVTLLLCRPPKGVLPEIEQIALTPAPSPIKDFVAETPGSTEAGNSMDQSTSEGSSTSPDLEDCLDSPLGEDFSEPPEDDSSAYEEQEAEFQEKPIQKLPTSRESFYKHLWKIHQEASTSEVFHSLEEEVKQNCYSPCELGQAKSTAPDTHSSLWEVTALPDTASQVGS</sequence>
<dbReference type="Gene3D" id="2.30.29.30">
    <property type="entry name" value="Pleckstrin-homology domain (PH domain)/Phosphotyrosine-binding domain (PTB)"/>
    <property type="match status" value="1"/>
</dbReference>
<reference evidence="4" key="1">
    <citation type="submission" date="2019-10" db="EMBL/GenBank/DDBJ databases">
        <title>Corvus moneduloides (New Caledonian crow) genome, bCorMon1, primary haplotype.</title>
        <authorList>
            <person name="Rutz C."/>
            <person name="Fungtammasan C."/>
            <person name="Mountcastle J."/>
            <person name="Formenti G."/>
            <person name="Chow W."/>
            <person name="Howe K."/>
            <person name="Steele M.P."/>
            <person name="Fernandes J."/>
            <person name="Gilbert M.T.P."/>
            <person name="Fedrigo O."/>
            <person name="Jarvis E.D."/>
            <person name="Gemmell N."/>
        </authorList>
    </citation>
    <scope>NUCLEOTIDE SEQUENCE [LARGE SCALE GENOMIC DNA]</scope>
</reference>
<feature type="compositionally biased region" description="Acidic residues" evidence="2">
    <location>
        <begin position="1033"/>
        <end position="1051"/>
    </location>
</feature>
<dbReference type="PRINTS" id="PR00935">
    <property type="entry name" value="BAND41"/>
</dbReference>
<dbReference type="PROSITE" id="PS50106">
    <property type="entry name" value="PDZ"/>
    <property type="match status" value="3"/>
</dbReference>
<dbReference type="InterPro" id="IPR000299">
    <property type="entry name" value="FERM_domain"/>
</dbReference>
<protein>
    <submittedName>
        <fullName evidence="3">Uncharacterized protein</fullName>
    </submittedName>
</protein>
<dbReference type="InterPro" id="IPR011019">
    <property type="entry name" value="KIND_dom"/>
</dbReference>
<dbReference type="InterPro" id="IPR018980">
    <property type="entry name" value="FERM_PH-like_C"/>
</dbReference>
<dbReference type="PANTHER" id="PTHR46900">
    <property type="entry name" value="TYROSINE-PROTEIN PHOSPHATASE NON-RECEPTOR TYPE 13"/>
    <property type="match status" value="1"/>
</dbReference>
<dbReference type="Gene3D" id="1.10.510.10">
    <property type="entry name" value="Transferase(Phosphotransferase) domain 1"/>
    <property type="match status" value="1"/>
</dbReference>
<dbReference type="PANTHER" id="PTHR46900:SF4">
    <property type="entry name" value="FERM AND PDZ DOMAIN CONTAINING 2"/>
    <property type="match status" value="1"/>
</dbReference>
<dbReference type="CDD" id="cd17196">
    <property type="entry name" value="FERM_F1_FRMPD2"/>
    <property type="match status" value="1"/>
</dbReference>
<dbReference type="SUPFAM" id="SSF50729">
    <property type="entry name" value="PH domain-like"/>
    <property type="match status" value="1"/>
</dbReference>
<dbReference type="PROSITE" id="PS51377">
    <property type="entry name" value="KIND"/>
    <property type="match status" value="1"/>
</dbReference>
<keyword evidence="1" id="KW-0677">Repeat</keyword>
<dbReference type="Gene3D" id="2.30.42.10">
    <property type="match status" value="3"/>
</dbReference>
<evidence type="ECO:0000256" key="2">
    <source>
        <dbReference type="SAM" id="MobiDB-lite"/>
    </source>
</evidence>
<dbReference type="InterPro" id="IPR035963">
    <property type="entry name" value="FERM_2"/>
</dbReference>
<dbReference type="SMART" id="SM00228">
    <property type="entry name" value="PDZ"/>
    <property type="match status" value="3"/>
</dbReference>
<dbReference type="InterPro" id="IPR019749">
    <property type="entry name" value="Band_41_domain"/>
</dbReference>
<feature type="region of interest" description="Disordered" evidence="2">
    <location>
        <begin position="990"/>
        <end position="1059"/>
    </location>
</feature>
<evidence type="ECO:0000256" key="1">
    <source>
        <dbReference type="ARBA" id="ARBA00022737"/>
    </source>
</evidence>
<dbReference type="SMART" id="SM00750">
    <property type="entry name" value="KIND"/>
    <property type="match status" value="1"/>
</dbReference>
<dbReference type="SMART" id="SM00295">
    <property type="entry name" value="B41"/>
    <property type="match status" value="1"/>
</dbReference>
<dbReference type="Ensembl" id="ENSCMUT00000015916.2">
    <property type="protein sequence ID" value="ENSCMUP00000014822.2"/>
    <property type="gene ID" value="ENSCMUG00000009257.2"/>
</dbReference>
<dbReference type="AlphaFoldDB" id="A0A8C3E955"/>
<dbReference type="InterPro" id="IPR014352">
    <property type="entry name" value="FERM/acyl-CoA-bd_prot_sf"/>
</dbReference>
<dbReference type="SUPFAM" id="SSF47031">
    <property type="entry name" value="Second domain of FERM"/>
    <property type="match status" value="1"/>
</dbReference>
<dbReference type="Gene3D" id="3.10.20.90">
    <property type="entry name" value="Phosphatidylinositol 3-kinase Catalytic Subunit, Chain A, domain 1"/>
    <property type="match status" value="1"/>
</dbReference>
<dbReference type="CDD" id="cd14473">
    <property type="entry name" value="FERM_B-lobe"/>
    <property type="match status" value="1"/>
</dbReference>
<dbReference type="Pfam" id="PF09380">
    <property type="entry name" value="FERM_C"/>
    <property type="match status" value="1"/>
</dbReference>
<accession>A0A8C3E955</accession>
<organism evidence="3 4">
    <name type="scientific">Corvus moneduloides</name>
    <name type="common">New Caledonian crow</name>
    <dbReference type="NCBI Taxonomy" id="1196302"/>
    <lineage>
        <taxon>Eukaryota</taxon>
        <taxon>Metazoa</taxon>
        <taxon>Chordata</taxon>
        <taxon>Craniata</taxon>
        <taxon>Vertebrata</taxon>
        <taxon>Euteleostomi</taxon>
        <taxon>Archelosauria</taxon>
        <taxon>Archosauria</taxon>
        <taxon>Dinosauria</taxon>
        <taxon>Saurischia</taxon>
        <taxon>Theropoda</taxon>
        <taxon>Coelurosauria</taxon>
        <taxon>Aves</taxon>
        <taxon>Neognathae</taxon>
        <taxon>Neoaves</taxon>
        <taxon>Telluraves</taxon>
        <taxon>Australaves</taxon>
        <taxon>Passeriformes</taxon>
        <taxon>Corvoidea</taxon>
        <taxon>Corvidae</taxon>
        <taxon>Corvus</taxon>
    </lineage>
</organism>
<accession>A0A8U7M961</accession>
<name>A0A8C3E955_CORMO</name>
<dbReference type="SUPFAM" id="SSF50156">
    <property type="entry name" value="PDZ domain-like"/>
    <property type="match status" value="3"/>
</dbReference>
<dbReference type="Pfam" id="PF00595">
    <property type="entry name" value="PDZ"/>
    <property type="match status" value="3"/>
</dbReference>
<dbReference type="InterPro" id="IPR019748">
    <property type="entry name" value="FERM_central"/>
</dbReference>
<dbReference type="SUPFAM" id="SSF54236">
    <property type="entry name" value="Ubiquitin-like"/>
    <property type="match status" value="1"/>
</dbReference>
<dbReference type="Gene3D" id="1.20.80.10">
    <property type="match status" value="1"/>
</dbReference>
<dbReference type="InterPro" id="IPR018979">
    <property type="entry name" value="FERM_N"/>
</dbReference>
<reference evidence="3" key="2">
    <citation type="submission" date="2025-08" db="UniProtKB">
        <authorList>
            <consortium name="Ensembl"/>
        </authorList>
    </citation>
    <scope>IDENTIFICATION</scope>
</reference>
<reference evidence="3" key="3">
    <citation type="submission" date="2025-09" db="UniProtKB">
        <authorList>
            <consortium name="Ensembl"/>
        </authorList>
    </citation>
    <scope>IDENTIFICATION</scope>
</reference>
<dbReference type="FunFam" id="2.30.42.10:FF:000084">
    <property type="entry name" value="Tyrosine-protein phosphatase non-receptor type 13"/>
    <property type="match status" value="1"/>
</dbReference>
<dbReference type="SMART" id="SM01196">
    <property type="entry name" value="FERM_C"/>
    <property type="match status" value="1"/>
</dbReference>
<dbReference type="Proteomes" id="UP000694553">
    <property type="component" value="Unassembled WGS sequence"/>
</dbReference>
<dbReference type="InterPro" id="IPR052074">
    <property type="entry name" value="NonRcpt_TyrProt_Phosphatase"/>
</dbReference>
<dbReference type="InterPro" id="IPR029071">
    <property type="entry name" value="Ubiquitin-like_domsf"/>
</dbReference>
<dbReference type="Pfam" id="PF09379">
    <property type="entry name" value="FERM_N"/>
    <property type="match status" value="1"/>
</dbReference>